<proteinExistence type="predicted"/>
<comment type="caution">
    <text evidence="1">The sequence shown here is derived from an EMBL/GenBank/DDBJ whole genome shotgun (WGS) entry which is preliminary data.</text>
</comment>
<keyword evidence="1" id="KW-0496">Mitochondrion</keyword>
<organism evidence="1">
    <name type="scientific">Picea glauca</name>
    <name type="common">White spruce</name>
    <name type="synonym">Pinus glauca</name>
    <dbReference type="NCBI Taxonomy" id="3330"/>
    <lineage>
        <taxon>Eukaryota</taxon>
        <taxon>Viridiplantae</taxon>
        <taxon>Streptophyta</taxon>
        <taxon>Embryophyta</taxon>
        <taxon>Tracheophyta</taxon>
        <taxon>Spermatophyta</taxon>
        <taxon>Pinopsida</taxon>
        <taxon>Pinidae</taxon>
        <taxon>Conifers I</taxon>
        <taxon>Pinales</taxon>
        <taxon>Pinaceae</taxon>
        <taxon>Picea</taxon>
    </lineage>
</organism>
<gene>
    <name evidence="1" type="ORF">ABT39_MTgene1592</name>
</gene>
<sequence length="114" mass="13377">MLIHSHRELSYLPAHQVLWKEERLLRDQESQRRDSMKEERRGDFQQLTTRANYHNTQTCLLGGIGLALPRSFTYLLIDSEGSPYRFYRTDTLLTGVIRVIPYLSKAKSGRKVRP</sequence>
<reference evidence="1" key="1">
    <citation type="journal article" date="2015" name="Genome Biol. Evol.">
        <title>Organellar Genomes of White Spruce (Picea glauca): Assembly and Annotation.</title>
        <authorList>
            <person name="Jackman S.D."/>
            <person name="Warren R.L."/>
            <person name="Gibb E.A."/>
            <person name="Vandervalk B.P."/>
            <person name="Mohamadi H."/>
            <person name="Chu J."/>
            <person name="Raymond A."/>
            <person name="Pleasance S."/>
            <person name="Coope R."/>
            <person name="Wildung M.R."/>
            <person name="Ritland C.E."/>
            <person name="Bousquet J."/>
            <person name="Jones S.J."/>
            <person name="Bohlmann J."/>
            <person name="Birol I."/>
        </authorList>
    </citation>
    <scope>NUCLEOTIDE SEQUENCE [LARGE SCALE GENOMIC DNA]</scope>
    <source>
        <tissue evidence="1">Flushing bud</tissue>
    </source>
</reference>
<geneLocation type="mitochondrion" evidence="1"/>
<dbReference type="AlphaFoldDB" id="A0A124GMR1"/>
<protein>
    <submittedName>
        <fullName evidence="1">Uncharacterized protein</fullName>
    </submittedName>
</protein>
<evidence type="ECO:0000313" key="1">
    <source>
        <dbReference type="EMBL" id="KUM46491.1"/>
    </source>
</evidence>
<name>A0A124GMR1_PICGL</name>
<accession>A0A124GMR1</accession>
<dbReference type="EMBL" id="LKAM01000011">
    <property type="protein sequence ID" value="KUM46491.1"/>
    <property type="molecule type" value="Genomic_DNA"/>
</dbReference>